<evidence type="ECO:0000259" key="2">
    <source>
        <dbReference type="SMART" id="SM00852"/>
    </source>
</evidence>
<dbReference type="PIRSF" id="PIRSF006728">
    <property type="entry name" value="CinA"/>
    <property type="match status" value="1"/>
</dbReference>
<dbReference type="InterPro" id="IPR041424">
    <property type="entry name" value="CinA_KH"/>
</dbReference>
<dbReference type="Gene3D" id="3.40.980.10">
    <property type="entry name" value="MoaB/Mog-like domain"/>
    <property type="match status" value="1"/>
</dbReference>
<dbReference type="InterPro" id="IPR036653">
    <property type="entry name" value="CinA-like_C"/>
</dbReference>
<dbReference type="CDD" id="cd00885">
    <property type="entry name" value="cinA"/>
    <property type="match status" value="1"/>
</dbReference>
<dbReference type="HAMAP" id="MF_00226_B">
    <property type="entry name" value="CinA_B"/>
    <property type="match status" value="1"/>
</dbReference>
<sequence length="411" mass="45296">MKAAILTIGDEIMIGQIVDTNSTWIAAWLDLNGWKVTRKLGVRDEIPEIIKGIDLCYEDADLVITTGGLGPTKDDLTKDALCQYYNSKLIWHEETWSRVKEILKRINREPSDLHKVQCYLPENARIIPNDQGSAPGMMFEESNKILVSVPGVPHEMKHLLSEKIIQLLPKGEAVEHRFVRTAGEGETVLAEMIEDIESALPSDIKLAYLPSFSQVTLRLTSYGDGKKVRMDVLQKQIVDRLGDLVYSTSLDISLSKSIGDILRKRNETIGTGESCTGGYLSHLITAVSGSSDYFIGSIVPYAYRMKTSELDVPQEMLWEFGAVSEEVVRSMAAGVRKNLDVTWALSTSGIAGPTGGTPQKPVGTIWIACSGPNGTKARLLKLTRDRVSNIEYASIAALVLLRKMLLEEGEG</sequence>
<dbReference type="InterPro" id="IPR008135">
    <property type="entry name" value="Competence-induced_CinA"/>
</dbReference>
<dbReference type="InterPro" id="IPR008136">
    <property type="entry name" value="CinA_C"/>
</dbReference>
<dbReference type="SMART" id="SM00852">
    <property type="entry name" value="MoCF_biosynth"/>
    <property type="match status" value="1"/>
</dbReference>
<evidence type="ECO:0000313" key="3">
    <source>
        <dbReference type="EMBL" id="MBK9983587.1"/>
    </source>
</evidence>
<organism evidence="3 4">
    <name type="scientific">Candidatus Opimibacter skivensis</name>
    <dbReference type="NCBI Taxonomy" id="2982028"/>
    <lineage>
        <taxon>Bacteria</taxon>
        <taxon>Pseudomonadati</taxon>
        <taxon>Bacteroidota</taxon>
        <taxon>Saprospiria</taxon>
        <taxon>Saprospirales</taxon>
        <taxon>Saprospiraceae</taxon>
        <taxon>Candidatus Opimibacter</taxon>
    </lineage>
</organism>
<dbReference type="EMBL" id="JADKGY010000021">
    <property type="protein sequence ID" value="MBK9983587.1"/>
    <property type="molecule type" value="Genomic_DNA"/>
</dbReference>
<dbReference type="Gene3D" id="3.90.950.20">
    <property type="entry name" value="CinA-like"/>
    <property type="match status" value="1"/>
</dbReference>
<dbReference type="SUPFAM" id="SSF142433">
    <property type="entry name" value="CinA-like"/>
    <property type="match status" value="1"/>
</dbReference>
<evidence type="ECO:0000256" key="1">
    <source>
        <dbReference type="HAMAP-Rule" id="MF_00226"/>
    </source>
</evidence>
<evidence type="ECO:0000313" key="4">
    <source>
        <dbReference type="Proteomes" id="UP000808337"/>
    </source>
</evidence>
<protein>
    <recommendedName>
        <fullName evidence="1">CinA-like protein</fullName>
    </recommendedName>
</protein>
<dbReference type="Proteomes" id="UP000808337">
    <property type="component" value="Unassembled WGS sequence"/>
</dbReference>
<dbReference type="PANTHER" id="PTHR13939:SF0">
    <property type="entry name" value="NMN AMIDOHYDROLASE-LIKE PROTEIN YFAY"/>
    <property type="match status" value="1"/>
</dbReference>
<name>A0A9D7SX77_9BACT</name>
<gene>
    <name evidence="3" type="ORF">IPP15_14605</name>
</gene>
<dbReference type="NCBIfam" id="TIGR00199">
    <property type="entry name" value="PncC_domain"/>
    <property type="match status" value="1"/>
</dbReference>
<dbReference type="Pfam" id="PF02464">
    <property type="entry name" value="CinA"/>
    <property type="match status" value="1"/>
</dbReference>
<dbReference type="Pfam" id="PF18146">
    <property type="entry name" value="CinA_KH"/>
    <property type="match status" value="1"/>
</dbReference>
<dbReference type="InterPro" id="IPR001453">
    <property type="entry name" value="MoaB/Mog_dom"/>
</dbReference>
<dbReference type="InterPro" id="IPR050101">
    <property type="entry name" value="CinA"/>
</dbReference>
<dbReference type="AlphaFoldDB" id="A0A9D7SX77"/>
<dbReference type="NCBIfam" id="TIGR00200">
    <property type="entry name" value="cinA_nterm"/>
    <property type="match status" value="1"/>
</dbReference>
<comment type="similarity">
    <text evidence="1">Belongs to the CinA family.</text>
</comment>
<dbReference type="InterPro" id="IPR036425">
    <property type="entry name" value="MoaB/Mog-like_dom_sf"/>
</dbReference>
<dbReference type="PANTHER" id="PTHR13939">
    <property type="entry name" value="NICOTINAMIDE-NUCLEOTIDE AMIDOHYDROLASE PNCC"/>
    <property type="match status" value="1"/>
</dbReference>
<dbReference type="Pfam" id="PF00994">
    <property type="entry name" value="MoCF_biosynth"/>
    <property type="match status" value="1"/>
</dbReference>
<comment type="caution">
    <text evidence="3">The sequence shown here is derived from an EMBL/GenBank/DDBJ whole genome shotgun (WGS) entry which is preliminary data.</text>
</comment>
<dbReference type="SUPFAM" id="SSF53218">
    <property type="entry name" value="Molybdenum cofactor biosynthesis proteins"/>
    <property type="match status" value="1"/>
</dbReference>
<accession>A0A9D7SX77</accession>
<feature type="domain" description="MoaB/Mog" evidence="2">
    <location>
        <begin position="4"/>
        <end position="171"/>
    </location>
</feature>
<reference evidence="3 4" key="1">
    <citation type="submission" date="2020-10" db="EMBL/GenBank/DDBJ databases">
        <title>Connecting structure to function with the recovery of over 1000 high-quality activated sludge metagenome-assembled genomes encoding full-length rRNA genes using long-read sequencing.</title>
        <authorList>
            <person name="Singleton C.M."/>
            <person name="Petriglieri F."/>
            <person name="Kristensen J.M."/>
            <person name="Kirkegaard R.H."/>
            <person name="Michaelsen T.Y."/>
            <person name="Andersen M.H."/>
            <person name="Karst S.M."/>
            <person name="Dueholm M.S."/>
            <person name="Nielsen P.H."/>
            <person name="Albertsen M."/>
        </authorList>
    </citation>
    <scope>NUCLEOTIDE SEQUENCE [LARGE SCALE GENOMIC DNA]</scope>
    <source>
        <strain evidence="3">Ribe_18-Q3-R11-54_MAXAC.273</strain>
    </source>
</reference>
<proteinExistence type="inferred from homology"/>